<dbReference type="Proteomes" id="UP001596052">
    <property type="component" value="Unassembled WGS sequence"/>
</dbReference>
<comment type="similarity">
    <text evidence="1 5">Belongs to the peptidase S8 family.</text>
</comment>
<comment type="caution">
    <text evidence="7">The sequence shown here is derived from an EMBL/GenBank/DDBJ whole genome shotgun (WGS) entry which is preliminary data.</text>
</comment>
<evidence type="ECO:0000256" key="2">
    <source>
        <dbReference type="ARBA" id="ARBA00022670"/>
    </source>
</evidence>
<evidence type="ECO:0000256" key="3">
    <source>
        <dbReference type="ARBA" id="ARBA00022801"/>
    </source>
</evidence>
<dbReference type="InterPro" id="IPR000209">
    <property type="entry name" value="Peptidase_S8/S53_dom"/>
</dbReference>
<dbReference type="PROSITE" id="PS00136">
    <property type="entry name" value="SUBTILASE_ASP"/>
    <property type="match status" value="1"/>
</dbReference>
<evidence type="ECO:0000259" key="6">
    <source>
        <dbReference type="Pfam" id="PF00082"/>
    </source>
</evidence>
<keyword evidence="8" id="KW-1185">Reference proteome</keyword>
<feature type="active site" description="Charge relay system" evidence="5">
    <location>
        <position position="235"/>
    </location>
</feature>
<evidence type="ECO:0000256" key="1">
    <source>
        <dbReference type="ARBA" id="ARBA00011073"/>
    </source>
</evidence>
<gene>
    <name evidence="7" type="ORF">ACFQDI_18570</name>
</gene>
<evidence type="ECO:0000256" key="4">
    <source>
        <dbReference type="ARBA" id="ARBA00022825"/>
    </source>
</evidence>
<dbReference type="InterPro" id="IPR050131">
    <property type="entry name" value="Peptidase_S8_subtilisin-like"/>
</dbReference>
<accession>A0ABW0KVV7</accession>
<feature type="active site" description="Charge relay system" evidence="5">
    <location>
        <position position="386"/>
    </location>
</feature>
<proteinExistence type="inferred from homology"/>
<dbReference type="InterPro" id="IPR023827">
    <property type="entry name" value="Peptidase_S8_Asp-AS"/>
</dbReference>
<dbReference type="InterPro" id="IPR015500">
    <property type="entry name" value="Peptidase_S8_subtilisin-rel"/>
</dbReference>
<dbReference type="PRINTS" id="PR00723">
    <property type="entry name" value="SUBTILISIN"/>
</dbReference>
<feature type="domain" description="Peptidase S8/S53" evidence="6">
    <location>
        <begin position="197"/>
        <end position="401"/>
    </location>
</feature>
<keyword evidence="4 5" id="KW-0720">Serine protease</keyword>
<organism evidence="7 8">
    <name type="scientific">Prosthecobacter fluviatilis</name>
    <dbReference type="NCBI Taxonomy" id="445931"/>
    <lineage>
        <taxon>Bacteria</taxon>
        <taxon>Pseudomonadati</taxon>
        <taxon>Verrucomicrobiota</taxon>
        <taxon>Verrucomicrobiia</taxon>
        <taxon>Verrucomicrobiales</taxon>
        <taxon>Verrucomicrobiaceae</taxon>
        <taxon>Prosthecobacter</taxon>
    </lineage>
</organism>
<dbReference type="InterPro" id="IPR036852">
    <property type="entry name" value="Peptidase_S8/S53_dom_sf"/>
</dbReference>
<evidence type="ECO:0000313" key="8">
    <source>
        <dbReference type="Proteomes" id="UP001596052"/>
    </source>
</evidence>
<name>A0ABW0KVV7_9BACT</name>
<dbReference type="Gene3D" id="3.40.50.200">
    <property type="entry name" value="Peptidase S8/S53 domain"/>
    <property type="match status" value="1"/>
</dbReference>
<dbReference type="EMBL" id="JBHSMQ010000007">
    <property type="protein sequence ID" value="MFC5456878.1"/>
    <property type="molecule type" value="Genomic_DNA"/>
</dbReference>
<dbReference type="PANTHER" id="PTHR43806:SF11">
    <property type="entry name" value="CEREVISIN-RELATED"/>
    <property type="match status" value="1"/>
</dbReference>
<dbReference type="SUPFAM" id="SSF52743">
    <property type="entry name" value="Subtilisin-like"/>
    <property type="match status" value="1"/>
</dbReference>
<protein>
    <submittedName>
        <fullName evidence="7">S8 family serine peptidase</fullName>
    </submittedName>
</protein>
<keyword evidence="3 5" id="KW-0378">Hydrolase</keyword>
<feature type="active site" description="Charge relay system" evidence="5">
    <location>
        <position position="206"/>
    </location>
</feature>
<sequence>MRTSRLPVMLFASALLIMVAAVLWFLWESHAAPSIQEEFPQAKRSQSTGGTLALIAMPQAPAPPAAEQAQAKPAASPVIATLNVPGSMPNEALLTFRTPEALAAFRERAAALGLEVLGYDVKLRTARVRFRDTRALERDLSAHAEDYTHVGPNLITRIPGLPPPPAQTDTANAGGSVPFRSQGLDAIGATGDRSGWGRGITVAVIDSGIGSHPSLAGVKITHYDLVNDGSAFNGHGTAMASLIAGNDPNVGGVSPAASLLDIRVANANGESNTALVSSAIIKATDLGARVINISLGANADSPVLDEAVRYAQSRNVVVVAAAGNEQQTALSMPAGISGVLSVGAVDANGTQAYFSNSGAGLTLVAPGVGIVSGYADNRLVIGSGTSQATAITSGVVAYLLGRGYYGPNIIPLLTRTAEPLQAPATAVGAGLIQVPK</sequence>
<evidence type="ECO:0000313" key="7">
    <source>
        <dbReference type="EMBL" id="MFC5456878.1"/>
    </source>
</evidence>
<evidence type="ECO:0000256" key="5">
    <source>
        <dbReference type="PROSITE-ProRule" id="PRU01240"/>
    </source>
</evidence>
<dbReference type="PANTHER" id="PTHR43806">
    <property type="entry name" value="PEPTIDASE S8"/>
    <property type="match status" value="1"/>
</dbReference>
<keyword evidence="2 5" id="KW-0645">Protease</keyword>
<dbReference type="Pfam" id="PF00082">
    <property type="entry name" value="Peptidase_S8"/>
    <property type="match status" value="1"/>
</dbReference>
<dbReference type="RefSeq" id="WP_377169580.1">
    <property type="nucleotide sequence ID" value="NZ_JBHSMQ010000007.1"/>
</dbReference>
<dbReference type="PROSITE" id="PS51892">
    <property type="entry name" value="SUBTILASE"/>
    <property type="match status" value="1"/>
</dbReference>
<reference evidence="8" key="1">
    <citation type="journal article" date="2019" name="Int. J. Syst. Evol. Microbiol.">
        <title>The Global Catalogue of Microorganisms (GCM) 10K type strain sequencing project: providing services to taxonomists for standard genome sequencing and annotation.</title>
        <authorList>
            <consortium name="The Broad Institute Genomics Platform"/>
            <consortium name="The Broad Institute Genome Sequencing Center for Infectious Disease"/>
            <person name="Wu L."/>
            <person name="Ma J."/>
        </authorList>
    </citation>
    <scope>NUCLEOTIDE SEQUENCE [LARGE SCALE GENOMIC DNA]</scope>
    <source>
        <strain evidence="8">CGMCC 4.1469</strain>
    </source>
</reference>